<name>A0A2I0VI72_9ASPA</name>
<sequence length="512" mass="56769">MQEAQPVVQALAAAHCNEDTTSHQSPSKRKIRVHSQPKHDNSSSQTPRSSRYTRSQAAPDWTVQEVLVLLSEIVAIDEAWLKELSSYQRWKMISDSCMAMNVVRSSNQCKRKWEMLLDDYNKIMKWEPQSSEDSYWLLPEDRRKDYGLPVSFQKEVFDAMDAVIQVQQQQSDSNNSDPELIISVHKFETSKMNADSETSVLYLPSVHLEEELVTTSKILEVEASTLKSPDKTFVLAGLHSTSASVSIGDEITPSKIPEVQELTASSKISEERPVVEELNITSKNLQIRTEVEELIATSKRPDVKELLTTSKSSEEGLEVVEPNTTSKNLGERPEVQDLITTSKSLELEDLITASKSPEVDELITTSKSSKKALVIAVSGEEELITTSKSSEAEELITTSKSSDKASVITVFDQVELVPKSKSTKKARLITGKLQENAEHVCAILRSELQDGASHSPLPIDSLKPSLAETEFARRQADELIKALGELTNSLDELCDHISKRGCAGIVTVDSKA</sequence>
<dbReference type="PANTHER" id="PTHR33492">
    <property type="entry name" value="OSJNBA0043A12.37 PROTEIN-RELATED"/>
    <property type="match status" value="1"/>
</dbReference>
<feature type="compositionally biased region" description="Polar residues" evidence="1">
    <location>
        <begin position="42"/>
        <end position="56"/>
    </location>
</feature>
<feature type="compositionally biased region" description="Basic residues" evidence="1">
    <location>
        <begin position="26"/>
        <end position="36"/>
    </location>
</feature>
<dbReference type="AlphaFoldDB" id="A0A2I0VI72"/>
<dbReference type="Gene3D" id="1.10.10.60">
    <property type="entry name" value="Homeodomain-like"/>
    <property type="match status" value="1"/>
</dbReference>
<dbReference type="EMBL" id="KZ503527">
    <property type="protein sequence ID" value="PKU63115.1"/>
    <property type="molecule type" value="Genomic_DNA"/>
</dbReference>
<dbReference type="Pfam" id="PF13837">
    <property type="entry name" value="Myb_DNA-bind_4"/>
    <property type="match status" value="1"/>
</dbReference>
<dbReference type="STRING" id="906689.A0A2I0VI72"/>
<protein>
    <recommendedName>
        <fullName evidence="2">Myb-like domain-containing protein</fullName>
    </recommendedName>
</protein>
<proteinExistence type="predicted"/>
<gene>
    <name evidence="3" type="ORF">MA16_Dca024277</name>
</gene>
<evidence type="ECO:0000313" key="4">
    <source>
        <dbReference type="Proteomes" id="UP000233837"/>
    </source>
</evidence>
<evidence type="ECO:0000256" key="1">
    <source>
        <dbReference type="SAM" id="MobiDB-lite"/>
    </source>
</evidence>
<organism evidence="3 4">
    <name type="scientific">Dendrobium catenatum</name>
    <dbReference type="NCBI Taxonomy" id="906689"/>
    <lineage>
        <taxon>Eukaryota</taxon>
        <taxon>Viridiplantae</taxon>
        <taxon>Streptophyta</taxon>
        <taxon>Embryophyta</taxon>
        <taxon>Tracheophyta</taxon>
        <taxon>Spermatophyta</taxon>
        <taxon>Magnoliopsida</taxon>
        <taxon>Liliopsida</taxon>
        <taxon>Asparagales</taxon>
        <taxon>Orchidaceae</taxon>
        <taxon>Epidendroideae</taxon>
        <taxon>Malaxideae</taxon>
        <taxon>Dendrobiinae</taxon>
        <taxon>Dendrobium</taxon>
    </lineage>
</organism>
<feature type="region of interest" description="Disordered" evidence="1">
    <location>
        <begin position="310"/>
        <end position="329"/>
    </location>
</feature>
<keyword evidence="4" id="KW-1185">Reference proteome</keyword>
<reference evidence="3 4" key="1">
    <citation type="journal article" date="2016" name="Sci. Rep.">
        <title>The Dendrobium catenatum Lindl. genome sequence provides insights into polysaccharide synthase, floral development and adaptive evolution.</title>
        <authorList>
            <person name="Zhang G.Q."/>
            <person name="Xu Q."/>
            <person name="Bian C."/>
            <person name="Tsai W.C."/>
            <person name="Yeh C.M."/>
            <person name="Liu K.W."/>
            <person name="Yoshida K."/>
            <person name="Zhang L.S."/>
            <person name="Chang S.B."/>
            <person name="Chen F."/>
            <person name="Shi Y."/>
            <person name="Su Y.Y."/>
            <person name="Zhang Y.Q."/>
            <person name="Chen L.J."/>
            <person name="Yin Y."/>
            <person name="Lin M."/>
            <person name="Huang H."/>
            <person name="Deng H."/>
            <person name="Wang Z.W."/>
            <person name="Zhu S.L."/>
            <person name="Zhao X."/>
            <person name="Deng C."/>
            <person name="Niu S.C."/>
            <person name="Huang J."/>
            <person name="Wang M."/>
            <person name="Liu G.H."/>
            <person name="Yang H.J."/>
            <person name="Xiao X.J."/>
            <person name="Hsiao Y.Y."/>
            <person name="Wu W.L."/>
            <person name="Chen Y.Y."/>
            <person name="Mitsuda N."/>
            <person name="Ohme-Takagi M."/>
            <person name="Luo Y.B."/>
            <person name="Van de Peer Y."/>
            <person name="Liu Z.J."/>
        </authorList>
    </citation>
    <scope>NUCLEOTIDE SEQUENCE [LARGE SCALE GENOMIC DNA]</scope>
    <source>
        <tissue evidence="3">The whole plant</tissue>
    </source>
</reference>
<dbReference type="Proteomes" id="UP000233837">
    <property type="component" value="Unassembled WGS sequence"/>
</dbReference>
<dbReference type="InterPro" id="IPR044822">
    <property type="entry name" value="Myb_DNA-bind_4"/>
</dbReference>
<dbReference type="PANTHER" id="PTHR33492:SF4">
    <property type="entry name" value="OS02G0174300 PROTEIN"/>
    <property type="match status" value="1"/>
</dbReference>
<dbReference type="InterPro" id="IPR001005">
    <property type="entry name" value="SANT/Myb"/>
</dbReference>
<feature type="domain" description="Myb-like" evidence="2">
    <location>
        <begin position="61"/>
        <end position="117"/>
    </location>
</feature>
<evidence type="ECO:0000313" key="3">
    <source>
        <dbReference type="EMBL" id="PKU63115.1"/>
    </source>
</evidence>
<dbReference type="PROSITE" id="PS50090">
    <property type="entry name" value="MYB_LIKE"/>
    <property type="match status" value="1"/>
</dbReference>
<accession>A0A2I0VI72</accession>
<reference evidence="3 4" key="2">
    <citation type="journal article" date="2017" name="Nature">
        <title>The Apostasia genome and the evolution of orchids.</title>
        <authorList>
            <person name="Zhang G.Q."/>
            <person name="Liu K.W."/>
            <person name="Li Z."/>
            <person name="Lohaus R."/>
            <person name="Hsiao Y.Y."/>
            <person name="Niu S.C."/>
            <person name="Wang J.Y."/>
            <person name="Lin Y.C."/>
            <person name="Xu Q."/>
            <person name="Chen L.J."/>
            <person name="Yoshida K."/>
            <person name="Fujiwara S."/>
            <person name="Wang Z.W."/>
            <person name="Zhang Y.Q."/>
            <person name="Mitsuda N."/>
            <person name="Wang M."/>
            <person name="Liu G.H."/>
            <person name="Pecoraro L."/>
            <person name="Huang H.X."/>
            <person name="Xiao X.J."/>
            <person name="Lin M."/>
            <person name="Wu X.Y."/>
            <person name="Wu W.L."/>
            <person name="Chen Y.Y."/>
            <person name="Chang S.B."/>
            <person name="Sakamoto S."/>
            <person name="Ohme-Takagi M."/>
            <person name="Yagi M."/>
            <person name="Zeng S.J."/>
            <person name="Shen C.Y."/>
            <person name="Yeh C.M."/>
            <person name="Luo Y.B."/>
            <person name="Tsai W.C."/>
            <person name="Van de Peer Y."/>
            <person name="Liu Z.J."/>
        </authorList>
    </citation>
    <scope>NUCLEOTIDE SEQUENCE [LARGE SCALE GENOMIC DNA]</scope>
    <source>
        <tissue evidence="3">The whole plant</tissue>
    </source>
</reference>
<evidence type="ECO:0000259" key="2">
    <source>
        <dbReference type="PROSITE" id="PS50090"/>
    </source>
</evidence>
<feature type="region of interest" description="Disordered" evidence="1">
    <location>
        <begin position="13"/>
        <end position="56"/>
    </location>
</feature>